<evidence type="ECO:0000313" key="4">
    <source>
        <dbReference type="Proteomes" id="UP001589619"/>
    </source>
</evidence>
<comment type="caution">
    <text evidence="3">The sequence shown here is derived from an EMBL/GenBank/DDBJ whole genome shotgun (WGS) entry which is preliminary data.</text>
</comment>
<name>A0ABV5VV62_9BACL</name>
<reference evidence="3 4" key="1">
    <citation type="submission" date="2024-09" db="EMBL/GenBank/DDBJ databases">
        <authorList>
            <person name="Sun Q."/>
            <person name="Mori K."/>
        </authorList>
    </citation>
    <scope>NUCLEOTIDE SEQUENCE [LARGE SCALE GENOMIC DNA]</scope>
    <source>
        <strain evidence="3 4">JCM 12520</strain>
    </source>
</reference>
<feature type="region of interest" description="Disordered" evidence="2">
    <location>
        <begin position="365"/>
        <end position="385"/>
    </location>
</feature>
<feature type="region of interest" description="Disordered" evidence="2">
    <location>
        <begin position="449"/>
        <end position="478"/>
    </location>
</feature>
<keyword evidence="1" id="KW-0175">Coiled coil</keyword>
<dbReference type="GO" id="GO:0004386">
    <property type="term" value="F:helicase activity"/>
    <property type="evidence" value="ECO:0007669"/>
    <property type="project" value="UniProtKB-KW"/>
</dbReference>
<organism evidence="3 4">
    <name type="scientific">Paenibacillus hodogayensis</name>
    <dbReference type="NCBI Taxonomy" id="279208"/>
    <lineage>
        <taxon>Bacteria</taxon>
        <taxon>Bacillati</taxon>
        <taxon>Bacillota</taxon>
        <taxon>Bacilli</taxon>
        <taxon>Bacillales</taxon>
        <taxon>Paenibacillaceae</taxon>
        <taxon>Paenibacillus</taxon>
    </lineage>
</organism>
<dbReference type="RefSeq" id="WP_344910994.1">
    <property type="nucleotide sequence ID" value="NZ_BAAAYO010000010.1"/>
</dbReference>
<evidence type="ECO:0000256" key="2">
    <source>
        <dbReference type="SAM" id="MobiDB-lite"/>
    </source>
</evidence>
<evidence type="ECO:0000256" key="1">
    <source>
        <dbReference type="SAM" id="Coils"/>
    </source>
</evidence>
<feature type="coiled-coil region" evidence="1">
    <location>
        <begin position="184"/>
        <end position="260"/>
    </location>
</feature>
<feature type="compositionally biased region" description="Basic and acidic residues" evidence="2">
    <location>
        <begin position="451"/>
        <end position="478"/>
    </location>
</feature>
<sequence>MESLEAFDLKHVLAGFQGRMAKIALFDPLFELQRKKQTDSDGADVDMMEMGLLTLLFFFEQKLMRNTRAGVKQLARFLLQTTEGRLRLGPDAAEELARSVVQTFRPASGKKRSFSFYNWETGRDDTVFTSLLKASSFDAKTNTQYYALDEDGLELVFATKEFYMEFQLSIHQLLLRKQLEKGEFQGALRQINEMRVDVESLQERMLKLEHEIKRSIVSEETLKRYGSLLDDIYVRLHRENEEFEELRQFVKETRERLLADSLKPTPHNAYEYILRIAGELEKVHGEHTGLLQRSMELKNQALHAAKESLYYTGMASFNFEQDIAGLLIGSPLPLEALKGVVAPFLGLGRNRGWSPLTVFAEQNISRDGEGEEPEEAFPDVAGKEPTDGFVRKRGRLFRRLMGDLLERLERTGSVELKDMIDGYADAAAMAPEGDNGPYMQMALLDEETIGEADRSSADESPDRGSLPDEAVEAPRDAPPRRLLDSRAFYDFWLILHQRSPVGAAAEQREDNGPSGMEEALRLLGERSLVVEERPGVIRASGRFHIQNMTVTWGGTDNGIR</sequence>
<gene>
    <name evidence="3" type="ORF">ACFFNY_11540</name>
</gene>
<evidence type="ECO:0000313" key="3">
    <source>
        <dbReference type="EMBL" id="MFB9752189.1"/>
    </source>
</evidence>
<keyword evidence="3" id="KW-0547">Nucleotide-binding</keyword>
<keyword evidence="3" id="KW-0378">Hydrolase</keyword>
<protein>
    <submittedName>
        <fullName evidence="3">Replicative DNA helicase</fullName>
    </submittedName>
</protein>
<keyword evidence="3" id="KW-0067">ATP-binding</keyword>
<dbReference type="Proteomes" id="UP001589619">
    <property type="component" value="Unassembled WGS sequence"/>
</dbReference>
<keyword evidence="3" id="KW-0347">Helicase</keyword>
<keyword evidence="4" id="KW-1185">Reference proteome</keyword>
<proteinExistence type="predicted"/>
<dbReference type="EMBL" id="JBHMAG010000009">
    <property type="protein sequence ID" value="MFB9752189.1"/>
    <property type="molecule type" value="Genomic_DNA"/>
</dbReference>
<accession>A0ABV5VV62</accession>